<evidence type="ECO:0000313" key="1">
    <source>
        <dbReference type="EMBL" id="SLN74026.1"/>
    </source>
</evidence>
<dbReference type="OrthoDB" id="7706261at2"/>
<proteinExistence type="predicted"/>
<name>A0A1X7AAE4_9RHOB</name>
<evidence type="ECO:0008006" key="3">
    <source>
        <dbReference type="Google" id="ProtNLM"/>
    </source>
</evidence>
<sequence length="142" mass="15098">MIKKLAFVLVAVSACTTKPLEMSVPTQAGHNLHSARIAVNACSAEADIGGNSAVIGGYATAILLTSPLIGTIIGYNTQGASRTQGEIDQVDRCLTERGFERRDLTTNETSWLRGATEQERVRRLDHLIGGGVIETYGLAAVQ</sequence>
<dbReference type="AlphaFoldDB" id="A0A1X7AAE4"/>
<dbReference type="PROSITE" id="PS51257">
    <property type="entry name" value="PROKAR_LIPOPROTEIN"/>
    <property type="match status" value="1"/>
</dbReference>
<accession>A0A1X7AAE4</accession>
<dbReference type="Proteomes" id="UP000193778">
    <property type="component" value="Unassembled WGS sequence"/>
</dbReference>
<gene>
    <name evidence="1" type="ORF">RUM8411_03951</name>
</gene>
<protein>
    <recommendedName>
        <fullName evidence="3">Lipoprotein</fullName>
    </recommendedName>
</protein>
<reference evidence="2" key="1">
    <citation type="submission" date="2017-03" db="EMBL/GenBank/DDBJ databases">
        <authorList>
            <person name="Rodrigo-Torres L."/>
            <person name="Arahal R.D."/>
            <person name="Lucena T."/>
        </authorList>
    </citation>
    <scope>NUCLEOTIDE SEQUENCE [LARGE SCALE GENOMIC DNA]</scope>
    <source>
        <strain evidence="2">CECT 8411</strain>
    </source>
</reference>
<dbReference type="EMBL" id="FWFP01000014">
    <property type="protein sequence ID" value="SLN74026.1"/>
    <property type="molecule type" value="Genomic_DNA"/>
</dbReference>
<keyword evidence="2" id="KW-1185">Reference proteome</keyword>
<evidence type="ECO:0000313" key="2">
    <source>
        <dbReference type="Proteomes" id="UP000193778"/>
    </source>
</evidence>
<organism evidence="1 2">
    <name type="scientific">Ruegeria meonggei</name>
    <dbReference type="NCBI Taxonomy" id="1446476"/>
    <lineage>
        <taxon>Bacteria</taxon>
        <taxon>Pseudomonadati</taxon>
        <taxon>Pseudomonadota</taxon>
        <taxon>Alphaproteobacteria</taxon>
        <taxon>Rhodobacterales</taxon>
        <taxon>Roseobacteraceae</taxon>
        <taxon>Ruegeria</taxon>
    </lineage>
</organism>
<dbReference type="RefSeq" id="WP_085824403.1">
    <property type="nucleotide sequence ID" value="NZ_FWFP01000014.1"/>
</dbReference>